<accession>A0ABY6MQD0</accession>
<gene>
    <name evidence="2" type="ORF">OMP39_08235</name>
</gene>
<name>A0ABY6MQD0_9BURK</name>
<reference evidence="2" key="1">
    <citation type="submission" date="2022-10" db="EMBL/GenBank/DDBJ databases">
        <title>Complete genome sequence of Schlegelella aquatica LMG 23380.</title>
        <authorList>
            <person name="Musilova J."/>
            <person name="Kourilova X."/>
            <person name="Bezdicek M."/>
            <person name="Hermankova K."/>
            <person name="Obruca S."/>
            <person name="Sedlar K."/>
        </authorList>
    </citation>
    <scope>NUCLEOTIDE SEQUENCE</scope>
    <source>
        <strain evidence="2">LMG 23380</strain>
    </source>
</reference>
<dbReference type="RefSeq" id="WP_264891273.1">
    <property type="nucleotide sequence ID" value="NZ_CP110257.1"/>
</dbReference>
<feature type="signal peptide" evidence="1">
    <location>
        <begin position="1"/>
        <end position="25"/>
    </location>
</feature>
<dbReference type="Gene3D" id="3.30.70.2970">
    <property type="entry name" value="Protein of unknown function (DUF541), domain 2"/>
    <property type="match status" value="1"/>
</dbReference>
<proteinExistence type="predicted"/>
<dbReference type="EMBL" id="CP110257">
    <property type="protein sequence ID" value="UZD53690.1"/>
    <property type="molecule type" value="Genomic_DNA"/>
</dbReference>
<evidence type="ECO:0000313" key="2">
    <source>
        <dbReference type="EMBL" id="UZD53690.1"/>
    </source>
</evidence>
<evidence type="ECO:0000313" key="3">
    <source>
        <dbReference type="Proteomes" id="UP001163266"/>
    </source>
</evidence>
<dbReference type="InterPro" id="IPR007497">
    <property type="entry name" value="SIMPL/DUF541"/>
</dbReference>
<dbReference type="Proteomes" id="UP001163266">
    <property type="component" value="Chromosome"/>
</dbReference>
<sequence>MTRRLLPRHAVAGPLLALAAALVQAQPRPQPQPETALVNVVHLQAAASLDVPRDLLSITLTAVREGTEAAQVQAALKQTLDAALAEARRLARPGDMEVRTGNFSLYPRYGNQGRMSGWQGQAELVLEGRDMNLIAQAAGRLSGMNVTQVAQGLSREALARHEAEVTERAIANYRAKATEIARQFGFNGYVLREVQVSTGEPPRLPVPVAMRAKAAAAEDAAPVPVEMGKGTITATVSGSVVLK</sequence>
<organism evidence="2 3">
    <name type="scientific">Caldimonas aquatica</name>
    <dbReference type="NCBI Taxonomy" id="376175"/>
    <lineage>
        <taxon>Bacteria</taxon>
        <taxon>Pseudomonadati</taxon>
        <taxon>Pseudomonadota</taxon>
        <taxon>Betaproteobacteria</taxon>
        <taxon>Burkholderiales</taxon>
        <taxon>Sphaerotilaceae</taxon>
        <taxon>Caldimonas</taxon>
    </lineage>
</organism>
<dbReference type="PANTHER" id="PTHR34387">
    <property type="entry name" value="SLR1258 PROTEIN"/>
    <property type="match status" value="1"/>
</dbReference>
<dbReference type="PANTHER" id="PTHR34387:SF1">
    <property type="entry name" value="PERIPLASMIC IMMUNOGENIC PROTEIN"/>
    <property type="match status" value="1"/>
</dbReference>
<evidence type="ECO:0000256" key="1">
    <source>
        <dbReference type="SAM" id="SignalP"/>
    </source>
</evidence>
<protein>
    <submittedName>
        <fullName evidence="2">SIMPL domain-containing protein</fullName>
    </submittedName>
</protein>
<keyword evidence="1" id="KW-0732">Signal</keyword>
<dbReference type="InterPro" id="IPR052022">
    <property type="entry name" value="26kDa_periplasmic_antigen"/>
</dbReference>
<dbReference type="Pfam" id="PF04402">
    <property type="entry name" value="SIMPL"/>
    <property type="match status" value="1"/>
</dbReference>
<feature type="chain" id="PRO_5046919374" evidence="1">
    <location>
        <begin position="26"/>
        <end position="243"/>
    </location>
</feature>
<keyword evidence="3" id="KW-1185">Reference proteome</keyword>
<dbReference type="Gene3D" id="3.30.110.170">
    <property type="entry name" value="Protein of unknown function (DUF541), domain 1"/>
    <property type="match status" value="1"/>
</dbReference>